<dbReference type="EMBL" id="JARKIE010000024">
    <property type="protein sequence ID" value="KAJ7699005.1"/>
    <property type="molecule type" value="Genomic_DNA"/>
</dbReference>
<organism evidence="1 2">
    <name type="scientific">Mycena rosella</name>
    <name type="common">Pink bonnet</name>
    <name type="synonym">Agaricus rosellus</name>
    <dbReference type="NCBI Taxonomy" id="1033263"/>
    <lineage>
        <taxon>Eukaryota</taxon>
        <taxon>Fungi</taxon>
        <taxon>Dikarya</taxon>
        <taxon>Basidiomycota</taxon>
        <taxon>Agaricomycotina</taxon>
        <taxon>Agaricomycetes</taxon>
        <taxon>Agaricomycetidae</taxon>
        <taxon>Agaricales</taxon>
        <taxon>Marasmiineae</taxon>
        <taxon>Mycenaceae</taxon>
        <taxon>Mycena</taxon>
    </lineage>
</organism>
<gene>
    <name evidence="1" type="ORF">B0H17DRAFT_1196593</name>
</gene>
<dbReference type="InterPro" id="IPR032675">
    <property type="entry name" value="LRR_dom_sf"/>
</dbReference>
<proteinExistence type="predicted"/>
<dbReference type="AlphaFoldDB" id="A0AAD7GKI6"/>
<sequence>MSVAQSLPTEIVEQIIGQLQPDDKGKTTHDVGACGLVCRGWLPSSRYQIFARLYLTIANIDSFLGIVQTSPFPIASFVRYLGLEFDGSDPLVVQRLDGLGPFPQVTRLRIYGLTHPPNLALLARLGRRSFGNVTTLDFFMCMFPFNSVLAALSSFPSLERLGLRSSFFRRGSGTRESSICQLPTQLHALHINVQNPTGEDFFENILSLDPIPVLSSLSLHGTWPAEDSFMKKYLSHLGSRLQYLRLDTVFLGDPVSLHYSTNLRRLDLRIHHPEQLTRSTLPILRSLCSQNLTAIALNITSGTLGHDTEFLPLWRELDEVLTTEWFSNLRSFTIMVDSESSRVDASDFEEYMPISSVRGIFRIVWRSPVVERDILDFQMECEN</sequence>
<evidence type="ECO:0008006" key="3">
    <source>
        <dbReference type="Google" id="ProtNLM"/>
    </source>
</evidence>
<reference evidence="1" key="1">
    <citation type="submission" date="2023-03" db="EMBL/GenBank/DDBJ databases">
        <title>Massive genome expansion in bonnet fungi (Mycena s.s.) driven by repeated elements and novel gene families across ecological guilds.</title>
        <authorList>
            <consortium name="Lawrence Berkeley National Laboratory"/>
            <person name="Harder C.B."/>
            <person name="Miyauchi S."/>
            <person name="Viragh M."/>
            <person name="Kuo A."/>
            <person name="Thoen E."/>
            <person name="Andreopoulos B."/>
            <person name="Lu D."/>
            <person name="Skrede I."/>
            <person name="Drula E."/>
            <person name="Henrissat B."/>
            <person name="Morin E."/>
            <person name="Kohler A."/>
            <person name="Barry K."/>
            <person name="LaButti K."/>
            <person name="Morin E."/>
            <person name="Salamov A."/>
            <person name="Lipzen A."/>
            <person name="Mereny Z."/>
            <person name="Hegedus B."/>
            <person name="Baldrian P."/>
            <person name="Stursova M."/>
            <person name="Weitz H."/>
            <person name="Taylor A."/>
            <person name="Grigoriev I.V."/>
            <person name="Nagy L.G."/>
            <person name="Martin F."/>
            <person name="Kauserud H."/>
        </authorList>
    </citation>
    <scope>NUCLEOTIDE SEQUENCE</scope>
    <source>
        <strain evidence="1">CBHHK067</strain>
    </source>
</reference>
<name>A0AAD7GKI6_MYCRO</name>
<evidence type="ECO:0000313" key="2">
    <source>
        <dbReference type="Proteomes" id="UP001221757"/>
    </source>
</evidence>
<accession>A0AAD7GKI6</accession>
<keyword evidence="2" id="KW-1185">Reference proteome</keyword>
<dbReference type="Proteomes" id="UP001221757">
    <property type="component" value="Unassembled WGS sequence"/>
</dbReference>
<comment type="caution">
    <text evidence="1">The sequence shown here is derived from an EMBL/GenBank/DDBJ whole genome shotgun (WGS) entry which is preliminary data.</text>
</comment>
<dbReference type="SUPFAM" id="SSF52047">
    <property type="entry name" value="RNI-like"/>
    <property type="match status" value="1"/>
</dbReference>
<evidence type="ECO:0000313" key="1">
    <source>
        <dbReference type="EMBL" id="KAJ7699005.1"/>
    </source>
</evidence>
<dbReference type="Gene3D" id="3.80.10.10">
    <property type="entry name" value="Ribonuclease Inhibitor"/>
    <property type="match status" value="1"/>
</dbReference>
<protein>
    <recommendedName>
        <fullName evidence="3">F-box domain-containing protein</fullName>
    </recommendedName>
</protein>